<organism evidence="2 3">
    <name type="scientific">Linum trigynum</name>
    <dbReference type="NCBI Taxonomy" id="586398"/>
    <lineage>
        <taxon>Eukaryota</taxon>
        <taxon>Viridiplantae</taxon>
        <taxon>Streptophyta</taxon>
        <taxon>Embryophyta</taxon>
        <taxon>Tracheophyta</taxon>
        <taxon>Spermatophyta</taxon>
        <taxon>Magnoliopsida</taxon>
        <taxon>eudicotyledons</taxon>
        <taxon>Gunneridae</taxon>
        <taxon>Pentapetalae</taxon>
        <taxon>rosids</taxon>
        <taxon>fabids</taxon>
        <taxon>Malpighiales</taxon>
        <taxon>Linaceae</taxon>
        <taxon>Linum</taxon>
    </lineage>
</organism>
<proteinExistence type="predicted"/>
<evidence type="ECO:0000313" key="2">
    <source>
        <dbReference type="EMBL" id="CAL1384303.1"/>
    </source>
</evidence>
<evidence type="ECO:0000256" key="1">
    <source>
        <dbReference type="SAM" id="MobiDB-lite"/>
    </source>
</evidence>
<evidence type="ECO:0000313" key="3">
    <source>
        <dbReference type="Proteomes" id="UP001497516"/>
    </source>
</evidence>
<feature type="region of interest" description="Disordered" evidence="1">
    <location>
        <begin position="61"/>
        <end position="91"/>
    </location>
</feature>
<protein>
    <submittedName>
        <fullName evidence="2">Uncharacterized protein</fullName>
    </submittedName>
</protein>
<reference evidence="2 3" key="1">
    <citation type="submission" date="2024-04" db="EMBL/GenBank/DDBJ databases">
        <authorList>
            <person name="Fracassetti M."/>
        </authorList>
    </citation>
    <scope>NUCLEOTIDE SEQUENCE [LARGE SCALE GENOMIC DNA]</scope>
</reference>
<dbReference type="AlphaFoldDB" id="A0AAV2EEF5"/>
<dbReference type="EMBL" id="OZ034817">
    <property type="protein sequence ID" value="CAL1384303.1"/>
    <property type="molecule type" value="Genomic_DNA"/>
</dbReference>
<name>A0AAV2EEF5_9ROSI</name>
<sequence length="127" mass="14332">MSSFGLLVTLLDPLHKPRLMLGPLRPWRNSTLGRPPPFGPLPPPGPAHLSRPLLLAILRSQAQPRAPHHRSQARYNRPRCGSASRGRPIRPRRGPLLRVLWIRPAHGPPRIYPQAISLLQFRPLHLP</sequence>
<keyword evidence="3" id="KW-1185">Reference proteome</keyword>
<accession>A0AAV2EEF5</accession>
<dbReference type="Proteomes" id="UP001497516">
    <property type="component" value="Chromosome 4"/>
</dbReference>
<gene>
    <name evidence="2" type="ORF">LTRI10_LOCUS25518</name>
</gene>